<organism evidence="2">
    <name type="scientific">Arundo donax</name>
    <name type="common">Giant reed</name>
    <name type="synonym">Donax arundinaceus</name>
    <dbReference type="NCBI Taxonomy" id="35708"/>
    <lineage>
        <taxon>Eukaryota</taxon>
        <taxon>Viridiplantae</taxon>
        <taxon>Streptophyta</taxon>
        <taxon>Embryophyta</taxon>
        <taxon>Tracheophyta</taxon>
        <taxon>Spermatophyta</taxon>
        <taxon>Magnoliopsida</taxon>
        <taxon>Liliopsida</taxon>
        <taxon>Poales</taxon>
        <taxon>Poaceae</taxon>
        <taxon>PACMAD clade</taxon>
        <taxon>Arundinoideae</taxon>
        <taxon>Arundineae</taxon>
        <taxon>Arundo</taxon>
    </lineage>
</organism>
<name>A0A0A8ZFY0_ARUDO</name>
<keyword evidence="1" id="KW-0472">Membrane</keyword>
<proteinExistence type="predicted"/>
<dbReference type="AlphaFoldDB" id="A0A0A8ZFY0"/>
<dbReference type="EMBL" id="GBRH01260189">
    <property type="protein sequence ID" value="JAD37706.1"/>
    <property type="molecule type" value="Transcribed_RNA"/>
</dbReference>
<keyword evidence="1" id="KW-0812">Transmembrane</keyword>
<reference evidence="2" key="2">
    <citation type="journal article" date="2015" name="Data Brief">
        <title>Shoot transcriptome of the giant reed, Arundo donax.</title>
        <authorList>
            <person name="Barrero R.A."/>
            <person name="Guerrero F.D."/>
            <person name="Moolhuijzen P."/>
            <person name="Goolsby J.A."/>
            <person name="Tidwell J."/>
            <person name="Bellgard S.E."/>
            <person name="Bellgard M.I."/>
        </authorList>
    </citation>
    <scope>NUCLEOTIDE SEQUENCE</scope>
    <source>
        <tissue evidence="2">Shoot tissue taken approximately 20 cm above the soil surface</tissue>
    </source>
</reference>
<accession>A0A0A8ZFY0</accession>
<evidence type="ECO:0000313" key="2">
    <source>
        <dbReference type="EMBL" id="JAD37706.1"/>
    </source>
</evidence>
<keyword evidence="1" id="KW-1133">Transmembrane helix</keyword>
<reference evidence="2" key="1">
    <citation type="submission" date="2014-09" db="EMBL/GenBank/DDBJ databases">
        <authorList>
            <person name="Magalhaes I.L.F."/>
            <person name="Oliveira U."/>
            <person name="Santos F.R."/>
            <person name="Vidigal T.H.D.A."/>
            <person name="Brescovit A.D."/>
            <person name="Santos A.J."/>
        </authorList>
    </citation>
    <scope>NUCLEOTIDE SEQUENCE</scope>
    <source>
        <tissue evidence="2">Shoot tissue taken approximately 20 cm above the soil surface</tissue>
    </source>
</reference>
<feature type="transmembrane region" description="Helical" evidence="1">
    <location>
        <begin position="6"/>
        <end position="27"/>
    </location>
</feature>
<evidence type="ECO:0000256" key="1">
    <source>
        <dbReference type="SAM" id="Phobius"/>
    </source>
</evidence>
<sequence length="70" mass="7945">MVHACYLDIGFIFCHVMYPSCIIFFHADGRTGWTMIQNCGEHAWCALDKYGVVDRLGCCSERLGICPIQQ</sequence>
<protein>
    <submittedName>
        <fullName evidence="2">Uncharacterized protein</fullName>
    </submittedName>
</protein>